<protein>
    <submittedName>
        <fullName evidence="2">DUF4198 domain-containing protein</fullName>
    </submittedName>
</protein>
<sequence length="253" mass="27608">MIHPLTLAAALLLTATPGVAHYGMIIPSDSMIMQDDPRDIDVTVSFAHPFEREGMELVTPKVFRLYGPQGETDLLPTLTPAPFMGQPAFATQLTISEPGLHVLYMEPQPYWEPAEDAFIVHHTKTYLAAFGQEEGWSEPQGLITEIKPLSKPYGLWAGNLFQGQVLRDGAPVPGAEVEIEFYNQDGAVTAPSDAMITQTILADDNGVFSYAAPGAGWWGFAALTTADYTLPHDGVEKLVELGAVVWVHFEAWP</sequence>
<dbReference type="Proteomes" id="UP000296374">
    <property type="component" value="Plasmid unnamed4"/>
</dbReference>
<dbReference type="RefSeq" id="WP_135816595.1">
    <property type="nucleotide sequence ID" value="NZ_CP040763.1"/>
</dbReference>
<keyword evidence="4" id="KW-1185">Reference proteome</keyword>
<evidence type="ECO:0000313" key="4">
    <source>
        <dbReference type="Proteomes" id="UP000297972"/>
    </source>
</evidence>
<organism evidence="2 4">
    <name type="scientific">Paracoccus liaowanqingii</name>
    <dbReference type="NCBI Taxonomy" id="2560053"/>
    <lineage>
        <taxon>Bacteria</taxon>
        <taxon>Pseudomonadati</taxon>
        <taxon>Pseudomonadota</taxon>
        <taxon>Alphaproteobacteria</taxon>
        <taxon>Rhodobacterales</taxon>
        <taxon>Paracoccaceae</taxon>
        <taxon>Paracoccus</taxon>
    </lineage>
</organism>
<evidence type="ECO:0000313" key="1">
    <source>
        <dbReference type="EMBL" id="QDA36487.1"/>
    </source>
</evidence>
<accession>A0A4Z1CR33</accession>
<reference evidence="2 4" key="1">
    <citation type="submission" date="2019-03" db="EMBL/GenBank/DDBJ databases">
        <authorList>
            <person name="Li J."/>
        </authorList>
    </citation>
    <scope>NUCLEOTIDE SEQUENCE [LARGE SCALE GENOMIC DNA]</scope>
    <source>
        <strain evidence="2 4">3058</strain>
    </source>
</reference>
<keyword evidence="1" id="KW-0614">Plasmid</keyword>
<reference evidence="3" key="2">
    <citation type="submission" date="2019-05" db="EMBL/GenBank/DDBJ databases">
        <title>Tamlana fucoidanivorans sp. nov., isolated from the surface of algae collected from Fujian province in China.</title>
        <authorList>
            <person name="Li J."/>
        </authorList>
    </citation>
    <scope>NUCLEOTIDE SEQUENCE [LARGE SCALE GENOMIC DNA]</scope>
    <source>
        <strain evidence="3">2251</strain>
        <plasmid evidence="3">unnamed4</plasmid>
    </source>
</reference>
<reference evidence="1" key="3">
    <citation type="journal article" date="2020" name="Int. J. Syst. Evol. Microbiol.">
        <title>Paracoccus liaowanqingii sp. nov., isolated from Tibetan antelope (Pantholops hodgsonii).</title>
        <authorList>
            <person name="Li J."/>
            <person name="Lu S."/>
            <person name="Jin D."/>
            <person name="Yang J."/>
            <person name="Lai X.H."/>
            <person name="Huang Y."/>
            <person name="Tian Z."/>
            <person name="Dong K."/>
            <person name="Zhang S."/>
            <person name="Lei W."/>
            <person name="Pu J."/>
            <person name="Zhang G."/>
            <person name="Wu X."/>
            <person name="Huang Y."/>
            <person name="Ren Z."/>
            <person name="Wang S."/>
            <person name="Xu J."/>
        </authorList>
    </citation>
    <scope>NUCLEOTIDE SEQUENCE</scope>
    <source>
        <strain evidence="1">2251</strain>
    </source>
</reference>
<dbReference type="AlphaFoldDB" id="A0A4Z1CR33"/>
<gene>
    <name evidence="1" type="ORF">E4191_20525</name>
    <name evidence="2" type="ORF">E4L95_04590</name>
</gene>
<dbReference type="InterPro" id="IPR019613">
    <property type="entry name" value="DUF4198"/>
</dbReference>
<dbReference type="EMBL" id="SRPG01000027">
    <property type="protein sequence ID" value="TGN67563.1"/>
    <property type="molecule type" value="Genomic_DNA"/>
</dbReference>
<dbReference type="EMBL" id="CP040763">
    <property type="protein sequence ID" value="QDA36487.1"/>
    <property type="molecule type" value="Genomic_DNA"/>
</dbReference>
<evidence type="ECO:0000313" key="2">
    <source>
        <dbReference type="EMBL" id="TGN67563.1"/>
    </source>
</evidence>
<evidence type="ECO:0000313" key="3">
    <source>
        <dbReference type="Proteomes" id="UP000296374"/>
    </source>
</evidence>
<accession>A0A4Y5SSK8</accession>
<name>A0A4Z1CR33_9RHOB</name>
<dbReference type="KEGG" id="plia:E4191_20525"/>
<geneLocation type="plasmid" evidence="1 3">
    <name>unnamed4</name>
</geneLocation>
<dbReference type="Proteomes" id="UP000297972">
    <property type="component" value="Unassembled WGS sequence"/>
</dbReference>
<dbReference type="Pfam" id="PF10670">
    <property type="entry name" value="DUF4198"/>
    <property type="match status" value="1"/>
</dbReference>
<proteinExistence type="predicted"/>
<dbReference type="OrthoDB" id="9780723at2"/>